<protein>
    <submittedName>
        <fullName evidence="1">Uncharacterized protein</fullName>
    </submittedName>
</protein>
<evidence type="ECO:0000313" key="2">
    <source>
        <dbReference type="Proteomes" id="UP000664914"/>
    </source>
</evidence>
<proteinExistence type="predicted"/>
<evidence type="ECO:0000313" key="1">
    <source>
        <dbReference type="EMBL" id="QTH24433.1"/>
    </source>
</evidence>
<dbReference type="AlphaFoldDB" id="A0A975HGG1"/>
<sequence length="67" mass="7762">MFYIADRTSIDQAEALIREFGVMAVDEAAARSRHYRELGNAIRFCEWRQMERFLSLLTLDIAVGTVH</sequence>
<reference evidence="1" key="2">
    <citation type="submission" date="2021-04" db="EMBL/GenBank/DDBJ databases">
        <title>Isolation and genomic analysis of the ibuprofen-degrading bacterium Sphingomonas strain MPO218.</title>
        <authorList>
            <person name="Aulestia M."/>
            <person name="Flores A."/>
            <person name="Mangas E.L."/>
            <person name="Perez-Pulido A.J."/>
            <person name="Santero E."/>
            <person name="Camacho E.M."/>
        </authorList>
    </citation>
    <scope>NUCLEOTIDE SEQUENCE</scope>
    <source>
        <strain evidence="1">MPO218</strain>
    </source>
</reference>
<accession>A0A975HGG1</accession>
<dbReference type="EMBL" id="CP059319">
    <property type="protein sequence ID" value="QTH24433.1"/>
    <property type="molecule type" value="Genomic_DNA"/>
</dbReference>
<reference evidence="1" key="1">
    <citation type="submission" date="2020-07" db="EMBL/GenBank/DDBJ databases">
        <authorList>
            <person name="Camacho E."/>
        </authorList>
    </citation>
    <scope>NUCLEOTIDE SEQUENCE</scope>
    <source>
        <strain evidence="1">MPO218</strain>
    </source>
</reference>
<name>A0A975HGG1_9SPHN</name>
<dbReference type="Proteomes" id="UP000664914">
    <property type="component" value="Chromosome"/>
</dbReference>
<gene>
    <name evidence="1" type="ORF">HRJ34_01515</name>
</gene>
<organism evidence="1 2">
    <name type="scientific">Rhizorhabdus wittichii</name>
    <dbReference type="NCBI Taxonomy" id="160791"/>
    <lineage>
        <taxon>Bacteria</taxon>
        <taxon>Pseudomonadati</taxon>
        <taxon>Pseudomonadota</taxon>
        <taxon>Alphaproteobacteria</taxon>
        <taxon>Sphingomonadales</taxon>
        <taxon>Sphingomonadaceae</taxon>
        <taxon>Rhizorhabdus</taxon>
    </lineage>
</organism>